<dbReference type="PANTHER" id="PTHR22754">
    <property type="entry name" value="DISCO-INTERACTING PROTEIN 2 DIP2 -RELATED"/>
    <property type="match status" value="1"/>
</dbReference>
<keyword evidence="6" id="KW-1185">Reference proteome</keyword>
<dbReference type="InterPro" id="IPR000873">
    <property type="entry name" value="AMP-dep_synth/lig_dom"/>
</dbReference>
<name>A0A4W5RGD0_9TELE</name>
<dbReference type="Gene3D" id="3.40.50.12780">
    <property type="entry name" value="N-terminal domain of ligase-like"/>
    <property type="match status" value="2"/>
</dbReference>
<comment type="similarity">
    <text evidence="1">Belongs to the DIP2 family.</text>
</comment>
<feature type="domain" description="AMP-binding enzyme C-terminal" evidence="4">
    <location>
        <begin position="1163"/>
        <end position="1265"/>
    </location>
</feature>
<dbReference type="Pfam" id="PF00501">
    <property type="entry name" value="AMP-binding"/>
    <property type="match status" value="2"/>
</dbReference>
<dbReference type="InterPro" id="IPR045851">
    <property type="entry name" value="AMP-bd_C_sf"/>
</dbReference>
<reference evidence="6" key="1">
    <citation type="submission" date="2018-06" db="EMBL/GenBank/DDBJ databases">
        <title>Genome assembly of Danube salmon.</title>
        <authorList>
            <person name="Macqueen D.J."/>
            <person name="Gundappa M.K."/>
        </authorList>
    </citation>
    <scope>NUCLEOTIDE SEQUENCE [LARGE SCALE GENOMIC DNA]</scope>
</reference>
<reference evidence="5" key="2">
    <citation type="submission" date="2025-08" db="UniProtKB">
        <authorList>
            <consortium name="Ensembl"/>
        </authorList>
    </citation>
    <scope>IDENTIFICATION</scope>
</reference>
<evidence type="ECO:0000259" key="3">
    <source>
        <dbReference type="Pfam" id="PF00501"/>
    </source>
</evidence>
<dbReference type="GeneTree" id="ENSGT00950000182997"/>
<evidence type="ECO:0000256" key="2">
    <source>
        <dbReference type="SAM" id="SignalP"/>
    </source>
</evidence>
<proteinExistence type="inferred from homology"/>
<evidence type="ECO:0000259" key="4">
    <source>
        <dbReference type="Pfam" id="PF23024"/>
    </source>
</evidence>
<feature type="chain" id="PRO_5021394344" evidence="2">
    <location>
        <begin position="17"/>
        <end position="1274"/>
    </location>
</feature>
<accession>A0A4W5RGD0</accession>
<dbReference type="FunFam" id="3.30.300.30:FF:000003">
    <property type="entry name" value="DIP2 disco-interacting protein 2 homolog A"/>
    <property type="match status" value="1"/>
</dbReference>
<dbReference type="PANTHER" id="PTHR22754:SF43">
    <property type="entry name" value="DISCO-INTERACTING PROTEIN 2 HOMOLOG B-A"/>
    <property type="match status" value="1"/>
</dbReference>
<dbReference type="Pfam" id="PF23024">
    <property type="entry name" value="AMP-dom_DIP2-like"/>
    <property type="match status" value="1"/>
</dbReference>
<feature type="domain" description="AMP-dependent synthetase/ligase" evidence="3">
    <location>
        <begin position="695"/>
        <end position="1104"/>
    </location>
</feature>
<sequence>MIMCVIPCLYLCPASTSVLPMSCLYLCPASTSVLPLPLSCLCPASTSVLPMSCLYLCPASTSVLPLPTCPGVPVNSRVSTKIQQLLNTLKRPKRPPLSDFFLDDSEEIVEVPQPDPNTPRPEGRQIIPVKGEPLGVVSNWPPALQAALARWGATQAKSPALTTLDVTGKPLYTLTYGKLWSRSLKLAYTLLNKLGTKNEPVLRPGDRVALVYPNTDPAMFWVAFYGCLLAEVIPVPIEVPLSRQDAGSLQIGFLLGSCGVGLALTSEICLKGLPKTPQGQIMQFKGWPRMKWVVTDTKYLTKPSKDWQPHIPTANTDTAYIEYKASKEGTVMGVAVSKIALLTHCQALTQACNYCEGETLVNVLDCKKDMGLWHGVLTSSHGLKPEVICPCASSPEALTVAIRSWFLMCSMCALCVFSPNVIVSCVSALMCIVKPDGPPQLCKTDEIGEIVLNSRAGGTMYYGLPGVTKNTFEVIPVNQAGAPIGDIPFTRTGLLGFVGPGSLVFVVGKNEGLLTVSGRRHNADDLVATALAVEPVKTVYRGRIAVFSVTVFYDERIVIVAEQRPDASEEDSFQWMSRVLQAIDSIHQVGLYCLALVPANTLPKTPLGGIHISETKQNFLEGNLHPCNILLCPHTCVTNLPKPRQKQPGIVGPASIMVGNLVAGNRMAQAAGRELGMVEEEGLVRKHLFLSEALQWRAQSDPDHVLYVLLNAKGAAVCTATCVQLHKRAEKITSALMERGGLNTGDNVVLLYPPGIDLIAAFYGCLYAGLIPVTVRPPHPQNLAATLPTVRMIIDVSKAACILTTQPLMRILRSREAAASVNVKTWPTIIDTDDLPRRRPPQLYKPPTAEMLAYLDFSVSTTGMLTGVKMSHAAVSTLCRSIKLQCELYSSRQIAICLDPYCGLGFVQWCLSSVYSGHQSILIPPMELELSLPLWLSTLSQYKIRDTFCSYSVMELCTKGLGTQTDTLKARGVNLSCVRSCVVIAEERPRLALTQSFSKLFKDLGLSPRAVSTAFGSRVNLAICLQGTAGPDPSTVYVDIKSLRHDRVRLVERGAPQSLPLMESGTILPGVRVIIVNPETRGPLGDSHLGEIWVQSPHSSSGYYTIYGEESLQADHFNTRLSFGEPHTLWARTGYLGFVKRTELLGSTGDRHDALFVVGQLDETLELRGLRYHPIDIETSVSRAHRSIAESAVFTWTNLLVVVAELAGSEQEALDLVPLVTNVVLEEHHLIVGVVVVVDPGVIPINSRGEKQRMHLRDSFLADQLDPIYVAYNM</sequence>
<feature type="domain" description="AMP-dependent synthetase/ligase" evidence="3">
    <location>
        <begin position="151"/>
        <end position="382"/>
    </location>
</feature>
<evidence type="ECO:0000313" key="6">
    <source>
        <dbReference type="Proteomes" id="UP000314982"/>
    </source>
</evidence>
<dbReference type="CDD" id="cd05905">
    <property type="entry name" value="Dip2"/>
    <property type="match status" value="1"/>
</dbReference>
<reference evidence="5" key="3">
    <citation type="submission" date="2025-09" db="UniProtKB">
        <authorList>
            <consortium name="Ensembl"/>
        </authorList>
    </citation>
    <scope>IDENTIFICATION</scope>
</reference>
<evidence type="ECO:0000256" key="1">
    <source>
        <dbReference type="ARBA" id="ARBA00007735"/>
    </source>
</evidence>
<feature type="signal peptide" evidence="2">
    <location>
        <begin position="1"/>
        <end position="16"/>
    </location>
</feature>
<keyword evidence="2" id="KW-0732">Signal</keyword>
<protein>
    <submittedName>
        <fullName evidence="5">Disco-interacting protein 2 homolog Ba</fullName>
    </submittedName>
</protein>
<dbReference type="Proteomes" id="UP000314982">
    <property type="component" value="Unassembled WGS sequence"/>
</dbReference>
<dbReference type="Ensembl" id="ENSHHUT00000090450.1">
    <property type="protein sequence ID" value="ENSHHUP00000087712.1"/>
    <property type="gene ID" value="ENSHHUG00000050397.1"/>
</dbReference>
<dbReference type="SUPFAM" id="SSF56801">
    <property type="entry name" value="Acetyl-CoA synthetase-like"/>
    <property type="match status" value="2"/>
</dbReference>
<dbReference type="InterPro" id="IPR025110">
    <property type="entry name" value="AMP-bd_C"/>
</dbReference>
<dbReference type="FunFam" id="3.30.300.30:FF:000001">
    <property type="entry name" value="DIP2 disco-interacting protein 2 homolog C"/>
    <property type="match status" value="1"/>
</dbReference>
<evidence type="ECO:0000313" key="5">
    <source>
        <dbReference type="Ensembl" id="ENSHHUP00000087712.1"/>
    </source>
</evidence>
<dbReference type="InterPro" id="IPR037337">
    <property type="entry name" value="Dip2-like_dom"/>
</dbReference>
<organism evidence="5 6">
    <name type="scientific">Hucho hucho</name>
    <name type="common">huchen</name>
    <dbReference type="NCBI Taxonomy" id="62062"/>
    <lineage>
        <taxon>Eukaryota</taxon>
        <taxon>Metazoa</taxon>
        <taxon>Chordata</taxon>
        <taxon>Craniata</taxon>
        <taxon>Vertebrata</taxon>
        <taxon>Euteleostomi</taxon>
        <taxon>Actinopterygii</taxon>
        <taxon>Neopterygii</taxon>
        <taxon>Teleostei</taxon>
        <taxon>Protacanthopterygii</taxon>
        <taxon>Salmoniformes</taxon>
        <taxon>Salmonidae</taxon>
        <taxon>Salmoninae</taxon>
        <taxon>Hucho</taxon>
    </lineage>
</organism>
<dbReference type="Gene3D" id="3.30.300.30">
    <property type="match status" value="2"/>
</dbReference>
<dbReference type="AlphaFoldDB" id="A0A4W5RGD0"/>
<dbReference type="InterPro" id="IPR042099">
    <property type="entry name" value="ANL_N_sf"/>
</dbReference>